<evidence type="ECO:0000256" key="1">
    <source>
        <dbReference type="ARBA" id="ARBA00008954"/>
    </source>
</evidence>
<dbReference type="SUPFAM" id="SSF53383">
    <property type="entry name" value="PLP-dependent transferases"/>
    <property type="match status" value="1"/>
</dbReference>
<dbReference type="PANTHER" id="PTHR43094:SF1">
    <property type="entry name" value="AMINOTRANSFERASE CLASS-III"/>
    <property type="match status" value="1"/>
</dbReference>
<keyword evidence="5" id="KW-1185">Reference proteome</keyword>
<reference evidence="5" key="1">
    <citation type="journal article" date="2019" name="Int. J. Syst. Evol. Microbiol.">
        <title>The Global Catalogue of Microorganisms (GCM) 10K type strain sequencing project: providing services to taxonomists for standard genome sequencing and annotation.</title>
        <authorList>
            <consortium name="The Broad Institute Genomics Platform"/>
            <consortium name="The Broad Institute Genome Sequencing Center for Infectious Disease"/>
            <person name="Wu L."/>
            <person name="Ma J."/>
        </authorList>
    </citation>
    <scope>NUCLEOTIDE SEQUENCE [LARGE SCALE GENOMIC DNA]</scope>
    <source>
        <strain evidence="5">JCM 18298</strain>
    </source>
</reference>
<keyword evidence="2 3" id="KW-0663">Pyridoxal phosphate</keyword>
<dbReference type="PANTHER" id="PTHR43094">
    <property type="entry name" value="AMINOTRANSFERASE"/>
    <property type="match status" value="1"/>
</dbReference>
<dbReference type="Proteomes" id="UP001500603">
    <property type="component" value="Unassembled WGS sequence"/>
</dbReference>
<dbReference type="PIRSF" id="PIRSF000521">
    <property type="entry name" value="Transaminase_4ab_Lys_Orn"/>
    <property type="match status" value="1"/>
</dbReference>
<dbReference type="EMBL" id="BAABJM010000005">
    <property type="protein sequence ID" value="GAA5063287.1"/>
    <property type="molecule type" value="Genomic_DNA"/>
</dbReference>
<dbReference type="Gene3D" id="3.40.640.10">
    <property type="entry name" value="Type I PLP-dependent aspartate aminotransferase-like (Major domain)"/>
    <property type="match status" value="1"/>
</dbReference>
<dbReference type="NCBIfam" id="NF004718">
    <property type="entry name" value="PRK06062.1"/>
    <property type="match status" value="1"/>
</dbReference>
<dbReference type="InterPro" id="IPR015421">
    <property type="entry name" value="PyrdxlP-dep_Trfase_major"/>
</dbReference>
<comment type="similarity">
    <text evidence="1 3">Belongs to the class-III pyridoxal-phosphate-dependent aminotransferase family.</text>
</comment>
<dbReference type="CDD" id="cd00610">
    <property type="entry name" value="OAT_like"/>
    <property type="match status" value="1"/>
</dbReference>
<name>A0ABP9KUJ5_9NOCA</name>
<dbReference type="InterPro" id="IPR005814">
    <property type="entry name" value="Aminotrans_3"/>
</dbReference>
<sequence length="442" mass="47281">MTATRVDEDALAYELDRSHVFHSWSAQGALHPMVLAGGRGCRVWDHAGNEYLDFSSQMVNLNIGHQHPAVTAAIADQAAKLATIAPATANLARGQAAQRITARAPEGLNKVFFTNGGADAVENAIRMARLHTGRDKVLSTYRSYHGNTGAAVAATGDWRRMPNEYARGHVHFFGPYLYRTEFWAAGPEQECERALRHLERMVQCEGPATVAAILLESVPGTAGIMVPPPGYLAGVREIADRYGIVLILDEVMCGFGRTGRWFAFDGHNVKPDLITFAKGVNSGYVPVGGVIISDAIVDTFDERVFPGGLTYSGHPLAAASIVAALDAMEQEGIVENAAEIGRSALGPELALLAQDCPIVGEVRGEGVFWAVELVADRATREPVSAATIARVKSEMVARGVLPFTADNRVHVVPPCVVTAAEVTEGVAVLRDVLTALPAEEIR</sequence>
<dbReference type="GO" id="GO:0008483">
    <property type="term" value="F:transaminase activity"/>
    <property type="evidence" value="ECO:0007669"/>
    <property type="project" value="UniProtKB-KW"/>
</dbReference>
<dbReference type="InterPro" id="IPR049704">
    <property type="entry name" value="Aminotrans_3_PPA_site"/>
</dbReference>
<dbReference type="InterPro" id="IPR015424">
    <property type="entry name" value="PyrdxlP-dep_Trfase"/>
</dbReference>
<organism evidence="4 5">
    <name type="scientific">Nocardia callitridis</name>
    <dbReference type="NCBI Taxonomy" id="648753"/>
    <lineage>
        <taxon>Bacteria</taxon>
        <taxon>Bacillati</taxon>
        <taxon>Actinomycetota</taxon>
        <taxon>Actinomycetes</taxon>
        <taxon>Mycobacteriales</taxon>
        <taxon>Nocardiaceae</taxon>
        <taxon>Nocardia</taxon>
    </lineage>
</organism>
<accession>A0ABP9KUJ5</accession>
<dbReference type="InterPro" id="IPR015422">
    <property type="entry name" value="PyrdxlP-dep_Trfase_small"/>
</dbReference>
<dbReference type="PROSITE" id="PS00600">
    <property type="entry name" value="AA_TRANSFER_CLASS_3"/>
    <property type="match status" value="1"/>
</dbReference>
<evidence type="ECO:0000256" key="3">
    <source>
        <dbReference type="RuleBase" id="RU003560"/>
    </source>
</evidence>
<dbReference type="Gene3D" id="3.90.1150.10">
    <property type="entry name" value="Aspartate Aminotransferase, domain 1"/>
    <property type="match status" value="1"/>
</dbReference>
<evidence type="ECO:0000313" key="5">
    <source>
        <dbReference type="Proteomes" id="UP001500603"/>
    </source>
</evidence>
<comment type="caution">
    <text evidence="4">The sequence shown here is derived from an EMBL/GenBank/DDBJ whole genome shotgun (WGS) entry which is preliminary data.</text>
</comment>
<keyword evidence="4" id="KW-0808">Transferase</keyword>
<dbReference type="RefSeq" id="WP_345498040.1">
    <property type="nucleotide sequence ID" value="NZ_BAABJM010000005.1"/>
</dbReference>
<dbReference type="Pfam" id="PF00202">
    <property type="entry name" value="Aminotran_3"/>
    <property type="match status" value="1"/>
</dbReference>
<evidence type="ECO:0000313" key="4">
    <source>
        <dbReference type="EMBL" id="GAA5063287.1"/>
    </source>
</evidence>
<keyword evidence="4" id="KW-0032">Aminotransferase</keyword>
<proteinExistence type="inferred from homology"/>
<evidence type="ECO:0000256" key="2">
    <source>
        <dbReference type="ARBA" id="ARBA00022898"/>
    </source>
</evidence>
<protein>
    <submittedName>
        <fullName evidence="4">Aspartate aminotransferase family protein</fullName>
    </submittedName>
</protein>
<gene>
    <name evidence="4" type="ORF">GCM10023318_47870</name>
</gene>